<evidence type="ECO:0000313" key="1">
    <source>
        <dbReference type="EMBL" id="OGD65182.1"/>
    </source>
</evidence>
<dbReference type="STRING" id="1797472.A2215_02540"/>
<evidence type="ECO:0000313" key="2">
    <source>
        <dbReference type="Proteomes" id="UP000178583"/>
    </source>
</evidence>
<dbReference type="AlphaFoldDB" id="A0A1F5ECP2"/>
<protein>
    <submittedName>
        <fullName evidence="1">Uncharacterized protein</fullName>
    </submittedName>
</protein>
<gene>
    <name evidence="1" type="ORF">A2215_02540</name>
</gene>
<name>A0A1F5ECP2_9BACT</name>
<proteinExistence type="predicted"/>
<accession>A0A1F5ECP2</accession>
<dbReference type="Proteomes" id="UP000178583">
    <property type="component" value="Unassembled WGS sequence"/>
</dbReference>
<organism evidence="1 2">
    <name type="scientific">Candidatus Berkelbacteria bacterium RIFOXYA2_FULL_43_10</name>
    <dbReference type="NCBI Taxonomy" id="1797472"/>
    <lineage>
        <taxon>Bacteria</taxon>
        <taxon>Candidatus Berkelbacteria</taxon>
    </lineage>
</organism>
<dbReference type="EMBL" id="MEZY01000015">
    <property type="protein sequence ID" value="OGD65182.1"/>
    <property type="molecule type" value="Genomic_DNA"/>
</dbReference>
<comment type="caution">
    <text evidence="1">The sequence shown here is derived from an EMBL/GenBank/DDBJ whole genome shotgun (WGS) entry which is preliminary data.</text>
</comment>
<reference evidence="1 2" key="1">
    <citation type="journal article" date="2016" name="Nat. Commun.">
        <title>Thousands of microbial genomes shed light on interconnected biogeochemical processes in an aquifer system.</title>
        <authorList>
            <person name="Anantharaman K."/>
            <person name="Brown C.T."/>
            <person name="Hug L.A."/>
            <person name="Sharon I."/>
            <person name="Castelle C.J."/>
            <person name="Probst A.J."/>
            <person name="Thomas B.C."/>
            <person name="Singh A."/>
            <person name="Wilkins M.J."/>
            <person name="Karaoz U."/>
            <person name="Brodie E.L."/>
            <person name="Williams K.H."/>
            <person name="Hubbard S.S."/>
            <person name="Banfield J.F."/>
        </authorList>
    </citation>
    <scope>NUCLEOTIDE SEQUENCE [LARGE SCALE GENOMIC DNA]</scope>
</reference>
<sequence length="261" mass="28688">MLRMSPARAFSNTGQASEVDLALGKLGVTPAMSQRVVTDPTIGAAVAASMRGDLTLGEISPEEWIARERVVGESLAELGLPMFDQGDVVKMAEMGVGIYDRFVPSLPKETARKQLLKACEQAGLKLYAGNNKDGDYDGERIATVSGIFTLDYASIFRPTNTEQHPYVLTYGDQWHWATEQGGDGFSTAEEAIYMAFLRPKVEIGYLPYMGGSIRCQNTYGSDLSLNVRWYAGGGLYVYSWRRSDASWALWALPRKFRALGA</sequence>